<keyword evidence="4" id="KW-1185">Reference proteome</keyword>
<organism evidence="3 4">
    <name type="scientific">Pseudoduganella chitinolytica</name>
    <dbReference type="NCBI Taxonomy" id="34070"/>
    <lineage>
        <taxon>Bacteria</taxon>
        <taxon>Pseudomonadati</taxon>
        <taxon>Pseudomonadota</taxon>
        <taxon>Betaproteobacteria</taxon>
        <taxon>Burkholderiales</taxon>
        <taxon>Oxalobacteraceae</taxon>
        <taxon>Telluria group</taxon>
        <taxon>Pseudoduganella</taxon>
    </lineage>
</organism>
<feature type="region of interest" description="Disordered" evidence="1">
    <location>
        <begin position="78"/>
        <end position="102"/>
    </location>
</feature>
<proteinExistence type="predicted"/>
<evidence type="ECO:0000313" key="3">
    <source>
        <dbReference type="EMBL" id="WEF35354.1"/>
    </source>
</evidence>
<accession>A0ABY8BHH3</accession>
<keyword evidence="2" id="KW-0732">Signal</keyword>
<name>A0ABY8BHH3_9BURK</name>
<feature type="signal peptide" evidence="2">
    <location>
        <begin position="1"/>
        <end position="19"/>
    </location>
</feature>
<feature type="chain" id="PRO_5046211993" description="DUF3304 domain-containing protein" evidence="2">
    <location>
        <begin position="20"/>
        <end position="189"/>
    </location>
</feature>
<protein>
    <recommendedName>
        <fullName evidence="5">DUF3304 domain-containing protein</fullName>
    </recommendedName>
</protein>
<evidence type="ECO:0000256" key="2">
    <source>
        <dbReference type="SAM" id="SignalP"/>
    </source>
</evidence>
<dbReference type="EMBL" id="CP119083">
    <property type="protein sequence ID" value="WEF35354.1"/>
    <property type="molecule type" value="Genomic_DNA"/>
</dbReference>
<gene>
    <name evidence="3" type="ORF">PX653_11545</name>
</gene>
<dbReference type="PROSITE" id="PS51257">
    <property type="entry name" value="PROKAR_LIPOPROTEIN"/>
    <property type="match status" value="1"/>
</dbReference>
<evidence type="ECO:0008006" key="5">
    <source>
        <dbReference type="Google" id="ProtNLM"/>
    </source>
</evidence>
<dbReference type="RefSeq" id="WP_277418016.1">
    <property type="nucleotide sequence ID" value="NZ_CP119083.1"/>
</dbReference>
<evidence type="ECO:0000313" key="4">
    <source>
        <dbReference type="Proteomes" id="UP001216510"/>
    </source>
</evidence>
<reference evidence="3 4" key="1">
    <citation type="submission" date="2023-02" db="EMBL/GenBank/DDBJ databases">
        <title>Gemone sequence of Telluria chitinolytica ACM 3522T.</title>
        <authorList>
            <person name="Frediansyah A."/>
            <person name="Miess H."/>
            <person name="Gross H."/>
        </authorList>
    </citation>
    <scope>NUCLEOTIDE SEQUENCE [LARGE SCALE GENOMIC DNA]</scope>
    <source>
        <strain evidence="3 4">ACM 3522</strain>
    </source>
</reference>
<feature type="compositionally biased region" description="Basic and acidic residues" evidence="1">
    <location>
        <begin position="78"/>
        <end position="94"/>
    </location>
</feature>
<sequence length="189" mass="20364">MTKLAVSLLAAFGALTLQSCTRETPAQFYVVDINSDHKGQLHTTGAAARPGGKLPLVFLDDAMGTCCFLPDGPAPKAAEDGSARSLTKDGEESHAWAGRYQPAKKRKDDEWGGLAFGFATMQAVRRIDPHTHEVTFGAGAPPVYVRSCTTGEGIRIELLHGVKDAKPYADYYYSLGIDMEPDCPDMQAE</sequence>
<evidence type="ECO:0000256" key="1">
    <source>
        <dbReference type="SAM" id="MobiDB-lite"/>
    </source>
</evidence>
<dbReference type="Proteomes" id="UP001216510">
    <property type="component" value="Chromosome"/>
</dbReference>